<dbReference type="EMBL" id="CP069109">
    <property type="protein sequence ID" value="QSS59429.1"/>
    <property type="molecule type" value="Genomic_DNA"/>
</dbReference>
<evidence type="ECO:0000313" key="3">
    <source>
        <dbReference type="Proteomes" id="UP000663671"/>
    </source>
</evidence>
<dbReference type="VEuPathDB" id="FungiDB:I7I51_08864"/>
<accession>A0A8A1M003</accession>
<evidence type="ECO:0000256" key="1">
    <source>
        <dbReference type="SAM" id="MobiDB-lite"/>
    </source>
</evidence>
<evidence type="ECO:0000313" key="2">
    <source>
        <dbReference type="EMBL" id="QSS59429.1"/>
    </source>
</evidence>
<name>A0A8A1M003_AJECA</name>
<sequence length="125" mass="14367">MILPTTLCLPPSITSLQDHRLKFVCHSAPTLSDVSHQHPELEHKRYQYHHPACDLQKALSMDPHIRMTRRLPQVHLELLPATLKIPPLLQMSRLCLRETPQGLLRRRPSGIPHAPGSSKRRQHSH</sequence>
<dbReference type="Proteomes" id="UP000663671">
    <property type="component" value="Chromosome 2"/>
</dbReference>
<organism evidence="2 3">
    <name type="scientific">Ajellomyces capsulatus</name>
    <name type="common">Darling's disease fungus</name>
    <name type="synonym">Histoplasma capsulatum</name>
    <dbReference type="NCBI Taxonomy" id="5037"/>
    <lineage>
        <taxon>Eukaryota</taxon>
        <taxon>Fungi</taxon>
        <taxon>Dikarya</taxon>
        <taxon>Ascomycota</taxon>
        <taxon>Pezizomycotina</taxon>
        <taxon>Eurotiomycetes</taxon>
        <taxon>Eurotiomycetidae</taxon>
        <taxon>Onygenales</taxon>
        <taxon>Ajellomycetaceae</taxon>
        <taxon>Histoplasma</taxon>
    </lineage>
</organism>
<proteinExistence type="predicted"/>
<gene>
    <name evidence="2" type="ORF">I7I51_08864</name>
</gene>
<feature type="region of interest" description="Disordered" evidence="1">
    <location>
        <begin position="100"/>
        <end position="125"/>
    </location>
</feature>
<reference evidence="2" key="1">
    <citation type="submission" date="2021-01" db="EMBL/GenBank/DDBJ databases">
        <title>Chromosome-level genome assembly of a human fungal pathogen reveals clustering of transcriptionally co-regulated genes.</title>
        <authorList>
            <person name="Voorhies M."/>
            <person name="Cohen S."/>
            <person name="Shea T.P."/>
            <person name="Petrus S."/>
            <person name="Munoz J.F."/>
            <person name="Poplawski S."/>
            <person name="Goldman W.E."/>
            <person name="Michael T."/>
            <person name="Cuomo C.A."/>
            <person name="Sil A."/>
            <person name="Beyhan S."/>
        </authorList>
    </citation>
    <scope>NUCLEOTIDE SEQUENCE</scope>
    <source>
        <strain evidence="2">WU24</strain>
    </source>
</reference>
<protein>
    <submittedName>
        <fullName evidence="2">Uncharacterized protein</fullName>
    </submittedName>
</protein>
<dbReference type="AlphaFoldDB" id="A0A8A1M003"/>
<dbReference type="OrthoDB" id="10614364at2759"/>